<dbReference type="PANTHER" id="PTHR43667:SF2">
    <property type="entry name" value="FATTY ACID C-METHYL TRANSFERASE"/>
    <property type="match status" value="1"/>
</dbReference>
<evidence type="ECO:0000256" key="2">
    <source>
        <dbReference type="ARBA" id="ARBA00022603"/>
    </source>
</evidence>
<name>A0AB38YK70_9GAMM</name>
<dbReference type="PANTHER" id="PTHR43667">
    <property type="entry name" value="CYCLOPROPANE-FATTY-ACYL-PHOSPHOLIPID SYNTHASE"/>
    <property type="match status" value="1"/>
</dbReference>
<gene>
    <name evidence="7" type="ORF">NFC81_07005</name>
</gene>
<dbReference type="AlphaFoldDB" id="A0AB38YK70"/>
<comment type="similarity">
    <text evidence="1">Belongs to the CFA/CMAS family.</text>
</comment>
<evidence type="ECO:0000256" key="4">
    <source>
        <dbReference type="ARBA" id="ARBA00022691"/>
    </source>
</evidence>
<dbReference type="CDD" id="cd02440">
    <property type="entry name" value="AdoMet_MTases"/>
    <property type="match status" value="1"/>
</dbReference>
<keyword evidence="3" id="KW-0808">Transferase</keyword>
<evidence type="ECO:0000256" key="6">
    <source>
        <dbReference type="PIRSR" id="PIRSR003085-1"/>
    </source>
</evidence>
<dbReference type="InterPro" id="IPR029063">
    <property type="entry name" value="SAM-dependent_MTases_sf"/>
</dbReference>
<evidence type="ECO:0000313" key="7">
    <source>
        <dbReference type="EMBL" id="WLD59521.1"/>
    </source>
</evidence>
<dbReference type="GO" id="GO:0032259">
    <property type="term" value="P:methylation"/>
    <property type="evidence" value="ECO:0007669"/>
    <property type="project" value="UniProtKB-KW"/>
</dbReference>
<dbReference type="GO" id="GO:0008168">
    <property type="term" value="F:methyltransferase activity"/>
    <property type="evidence" value="ECO:0007669"/>
    <property type="project" value="UniProtKB-KW"/>
</dbReference>
<dbReference type="SUPFAM" id="SSF53335">
    <property type="entry name" value="S-adenosyl-L-methionine-dependent methyltransferases"/>
    <property type="match status" value="1"/>
</dbReference>
<dbReference type="GO" id="GO:0008610">
    <property type="term" value="P:lipid biosynthetic process"/>
    <property type="evidence" value="ECO:0007669"/>
    <property type="project" value="InterPro"/>
</dbReference>
<evidence type="ECO:0000256" key="5">
    <source>
        <dbReference type="ARBA" id="ARBA00023098"/>
    </source>
</evidence>
<dbReference type="RefSeq" id="WP_304996813.1">
    <property type="nucleotide sequence ID" value="NZ_CP101717.1"/>
</dbReference>
<dbReference type="EMBL" id="CP101717">
    <property type="protein sequence ID" value="WLD59521.1"/>
    <property type="molecule type" value="Genomic_DNA"/>
</dbReference>
<dbReference type="InterPro" id="IPR050723">
    <property type="entry name" value="CFA/CMAS"/>
</dbReference>
<dbReference type="PIRSF" id="PIRSF003085">
    <property type="entry name" value="CMAS"/>
    <property type="match status" value="1"/>
</dbReference>
<organism evidence="7">
    <name type="scientific">Salinispirillum sp. LH 10-3-1</name>
    <dbReference type="NCBI Taxonomy" id="2952525"/>
    <lineage>
        <taxon>Bacteria</taxon>
        <taxon>Pseudomonadati</taxon>
        <taxon>Pseudomonadota</taxon>
        <taxon>Gammaproteobacteria</taxon>
        <taxon>Oceanospirillales</taxon>
        <taxon>Saccharospirillaceae</taxon>
        <taxon>Salinispirillum</taxon>
    </lineage>
</organism>
<proteinExistence type="inferred from homology"/>
<reference evidence="7" key="1">
    <citation type="submission" date="2022-07" db="EMBL/GenBank/DDBJ databases">
        <title>Complete genome sequence of Salinispirillum sp. LH10-3-1 capable of multiple carbohydrate inversion isolated from a soda lake.</title>
        <authorList>
            <person name="Liu J."/>
            <person name="Zhai Y."/>
            <person name="Zhang H."/>
            <person name="Yang H."/>
            <person name="Qu J."/>
            <person name="Li J."/>
        </authorList>
    </citation>
    <scope>NUCLEOTIDE SEQUENCE</scope>
    <source>
        <strain evidence="7">LH 10-3-1</strain>
    </source>
</reference>
<keyword evidence="5" id="KW-0443">Lipid metabolism</keyword>
<evidence type="ECO:0000256" key="3">
    <source>
        <dbReference type="ARBA" id="ARBA00022679"/>
    </source>
</evidence>
<evidence type="ECO:0000256" key="1">
    <source>
        <dbReference type="ARBA" id="ARBA00010815"/>
    </source>
</evidence>
<protein>
    <submittedName>
        <fullName evidence="7">Cyclopropane-fatty-acyl-phospholipid synthase family protein</fullName>
    </submittedName>
</protein>
<feature type="active site" evidence="6">
    <location>
        <position position="386"/>
    </location>
</feature>
<dbReference type="InterPro" id="IPR003333">
    <property type="entry name" value="CMAS"/>
</dbReference>
<accession>A0AB38YK70</accession>
<keyword evidence="2" id="KW-0489">Methyltransferase</keyword>
<dbReference type="Pfam" id="PF02353">
    <property type="entry name" value="CMAS"/>
    <property type="match status" value="1"/>
</dbReference>
<keyword evidence="4" id="KW-0949">S-adenosyl-L-methionine</keyword>
<sequence length="414" mass="47792">MRITGDQELATSTSTSFWQRLMFRALQSHITEGYLVLEQDGQTWAFGDANSHCRAVVEIRDNAVYKEFVLGGGLGAAEAYVMKLWDTHDLTAVVQVFARNLKALESNKLMVSFRKALSWLDHQFNRNTINQSRRNIAAHYDLGNDLFEKFLDPQMMYSAAMYPAASASLEDAQTFRLHRICQKLDLQPQDHLLEIGTGWGGMAIFAAKHYGCRVTTTTISQQQYDYAARRVAEEGLEDRITLLLQDYRLLTGEYDKLVSLEMIEAVGHEYLSTYFKKCDTLLKPNGAMLLQAITIADQRYDYYRKSVDFIQKYIFPGGALPSISRMANEVSKVTQMTVKHMEDFGPHYARTLKDWRERFNRQSEQLHELGYDESFQRLWNYYFAYCEGGFWERNIGVAQLLLAKPDNRRESIMP</sequence>
<dbReference type="Gene3D" id="3.40.50.150">
    <property type="entry name" value="Vaccinia Virus protein VP39"/>
    <property type="match status" value="1"/>
</dbReference>